<dbReference type="InterPro" id="IPR050765">
    <property type="entry name" value="Riboflavin_Biosynth_HTPR"/>
</dbReference>
<evidence type="ECO:0000259" key="4">
    <source>
        <dbReference type="Pfam" id="PF01872"/>
    </source>
</evidence>
<dbReference type="Pfam" id="PF01872">
    <property type="entry name" value="RibD_C"/>
    <property type="match status" value="1"/>
</dbReference>
<dbReference type="PANTHER" id="PTHR38011:SF7">
    <property type="entry name" value="2,5-DIAMINO-6-RIBOSYLAMINO-4(3H)-PYRIMIDINONE 5'-PHOSPHATE REDUCTASE"/>
    <property type="match status" value="1"/>
</dbReference>
<gene>
    <name evidence="5" type="ORF">H5985_07980</name>
</gene>
<dbReference type="PANTHER" id="PTHR38011">
    <property type="entry name" value="DIHYDROFOLATE REDUCTASE FAMILY PROTEIN (AFU_ORTHOLOGUE AFUA_8G06820)"/>
    <property type="match status" value="1"/>
</dbReference>
<comment type="pathway">
    <text evidence="1">Cofactor biosynthesis; riboflavin biosynthesis.</text>
</comment>
<keyword evidence="2" id="KW-0521">NADP</keyword>
<organism evidence="5 6">
    <name type="scientific">Parasutterella secunda</name>
    <dbReference type="NCBI Taxonomy" id="626947"/>
    <lineage>
        <taxon>Bacteria</taxon>
        <taxon>Pseudomonadati</taxon>
        <taxon>Pseudomonadota</taxon>
        <taxon>Betaproteobacteria</taxon>
        <taxon>Burkholderiales</taxon>
        <taxon>Sutterellaceae</taxon>
        <taxon>Parasutterella</taxon>
    </lineage>
</organism>
<evidence type="ECO:0000313" key="6">
    <source>
        <dbReference type="Proteomes" id="UP000777002"/>
    </source>
</evidence>
<keyword evidence="6" id="KW-1185">Reference proteome</keyword>
<evidence type="ECO:0000256" key="3">
    <source>
        <dbReference type="ARBA" id="ARBA00023002"/>
    </source>
</evidence>
<name>A0ABS2GWJ0_9BURK</name>
<feature type="domain" description="Bacterial bifunctional deaminase-reductase C-terminal" evidence="4">
    <location>
        <begin position="80"/>
        <end position="218"/>
    </location>
</feature>
<evidence type="ECO:0000256" key="2">
    <source>
        <dbReference type="ARBA" id="ARBA00022857"/>
    </source>
</evidence>
<reference evidence="5 6" key="1">
    <citation type="journal article" date="2021" name="Sci. Rep.">
        <title>The distribution of antibiotic resistance genes in chicken gut microbiota commensals.</title>
        <authorList>
            <person name="Juricova H."/>
            <person name="Matiasovicova J."/>
            <person name="Kubasova T."/>
            <person name="Cejkova D."/>
            <person name="Rychlik I."/>
        </authorList>
    </citation>
    <scope>NUCLEOTIDE SEQUENCE [LARGE SCALE GENOMIC DNA]</scope>
    <source>
        <strain evidence="5 6">An562</strain>
    </source>
</reference>
<comment type="caution">
    <text evidence="5">The sequence shown here is derived from an EMBL/GenBank/DDBJ whole genome shotgun (WGS) entry which is preliminary data.</text>
</comment>
<accession>A0ABS2GWJ0</accession>
<evidence type="ECO:0000313" key="5">
    <source>
        <dbReference type="EMBL" id="MBM6929202.1"/>
    </source>
</evidence>
<protein>
    <submittedName>
        <fullName evidence="5">Dihydrofolate reductase family protein</fullName>
    </submittedName>
</protein>
<dbReference type="Proteomes" id="UP000777002">
    <property type="component" value="Unassembled WGS sequence"/>
</dbReference>
<dbReference type="RefSeq" id="WP_205050789.1">
    <property type="nucleotide sequence ID" value="NZ_JACJKX010000016.1"/>
</dbReference>
<sequence>MTKPYIVCHMMASIAGRIDCKMTEKIQGVEQYYETLEALNTPTTVSGRVTALLELAQDGQFQSSDSKVLGHEAFSKKTDADGYCVVVDTKGTLLWTHPKELSLPLIVVTGTNVQEDYLKYLDSENISWIAVGADKIDLVKACEILVTEFNVKRMAIVGGGHINAGFLAAGLLDEVSLVLGPAIDGRGEMAALFDGLPMQKEPTQLKLQQTKTYPNGVLHLLYKVL</sequence>
<proteinExistence type="predicted"/>
<dbReference type="EMBL" id="JACJKX010000016">
    <property type="protein sequence ID" value="MBM6929202.1"/>
    <property type="molecule type" value="Genomic_DNA"/>
</dbReference>
<keyword evidence="3" id="KW-0560">Oxidoreductase</keyword>
<evidence type="ECO:0000256" key="1">
    <source>
        <dbReference type="ARBA" id="ARBA00005104"/>
    </source>
</evidence>
<dbReference type="Gene3D" id="3.40.430.10">
    <property type="entry name" value="Dihydrofolate Reductase, subunit A"/>
    <property type="match status" value="1"/>
</dbReference>
<dbReference type="InterPro" id="IPR024072">
    <property type="entry name" value="DHFR-like_dom_sf"/>
</dbReference>
<dbReference type="SUPFAM" id="SSF53597">
    <property type="entry name" value="Dihydrofolate reductase-like"/>
    <property type="match status" value="1"/>
</dbReference>
<dbReference type="InterPro" id="IPR002734">
    <property type="entry name" value="RibDG_C"/>
</dbReference>